<evidence type="ECO:0000256" key="1">
    <source>
        <dbReference type="ARBA" id="ARBA00001286"/>
    </source>
</evidence>
<dbReference type="InterPro" id="IPR014048">
    <property type="entry name" value="MethylDNA_cys_MeTrfase_DNA-bd"/>
</dbReference>
<protein>
    <submittedName>
        <fullName evidence="10">Methylated-DNA--[protein]-cysteine S-methyltransferase</fullName>
        <ecNumber evidence="10">2.1.1.63</ecNumber>
    </submittedName>
</protein>
<dbReference type="CDD" id="cd06445">
    <property type="entry name" value="ATase"/>
    <property type="match status" value="1"/>
</dbReference>
<feature type="domain" description="HTH araC/xylS-type" evidence="9">
    <location>
        <begin position="17"/>
        <end position="114"/>
    </location>
</feature>
<dbReference type="Proteomes" id="UP000830401">
    <property type="component" value="Chromosome"/>
</dbReference>
<evidence type="ECO:0000259" key="9">
    <source>
        <dbReference type="PROSITE" id="PS01124"/>
    </source>
</evidence>
<keyword evidence="11" id="KW-1185">Reference proteome</keyword>
<comment type="catalytic activity">
    <reaction evidence="8">
        <text>a 6-O-methyl-2'-deoxyguanosine in DNA + L-cysteinyl-[protein] = S-methyl-L-cysteinyl-[protein] + a 2'-deoxyguanosine in DNA</text>
        <dbReference type="Rhea" id="RHEA:24000"/>
        <dbReference type="Rhea" id="RHEA-COMP:10131"/>
        <dbReference type="Rhea" id="RHEA-COMP:10132"/>
        <dbReference type="Rhea" id="RHEA-COMP:11367"/>
        <dbReference type="Rhea" id="RHEA-COMP:11368"/>
        <dbReference type="ChEBI" id="CHEBI:29950"/>
        <dbReference type="ChEBI" id="CHEBI:82612"/>
        <dbReference type="ChEBI" id="CHEBI:85445"/>
        <dbReference type="ChEBI" id="CHEBI:85448"/>
        <dbReference type="EC" id="2.1.1.63"/>
    </reaction>
</comment>
<dbReference type="Pfam" id="PF01035">
    <property type="entry name" value="DNA_binding_1"/>
    <property type="match status" value="1"/>
</dbReference>
<dbReference type="EMBL" id="CP095061">
    <property type="protein sequence ID" value="UOQ65868.1"/>
    <property type="molecule type" value="Genomic_DNA"/>
</dbReference>
<keyword evidence="2 10" id="KW-0489">Methyltransferase</keyword>
<dbReference type="PANTHER" id="PTHR10815">
    <property type="entry name" value="METHYLATED-DNA--PROTEIN-CYSTEINE METHYLTRANSFERASE"/>
    <property type="match status" value="1"/>
</dbReference>
<keyword evidence="6" id="KW-0804">Transcription</keyword>
<dbReference type="PANTHER" id="PTHR10815:SF13">
    <property type="entry name" value="METHYLATED-DNA--PROTEIN-CYSTEINE METHYLTRANSFERASE"/>
    <property type="match status" value="1"/>
</dbReference>
<keyword evidence="5" id="KW-0805">Transcription regulation</keyword>
<evidence type="ECO:0000256" key="4">
    <source>
        <dbReference type="ARBA" id="ARBA00022763"/>
    </source>
</evidence>
<dbReference type="SUPFAM" id="SSF53155">
    <property type="entry name" value="Methylated DNA-protein cysteine methyltransferase domain"/>
    <property type="match status" value="1"/>
</dbReference>
<evidence type="ECO:0000256" key="8">
    <source>
        <dbReference type="ARBA" id="ARBA00049348"/>
    </source>
</evidence>
<dbReference type="RefSeq" id="WP_245119849.1">
    <property type="nucleotide sequence ID" value="NZ_CP095061.1"/>
</dbReference>
<dbReference type="InterPro" id="IPR036217">
    <property type="entry name" value="MethylDNA_cys_MeTrfase_DNAb"/>
</dbReference>
<evidence type="ECO:0000313" key="10">
    <source>
        <dbReference type="EMBL" id="UOQ65868.1"/>
    </source>
</evidence>
<dbReference type="SUPFAM" id="SSF46767">
    <property type="entry name" value="Methylated DNA-protein cysteine methyltransferase, C-terminal domain"/>
    <property type="match status" value="1"/>
</dbReference>
<dbReference type="InterPro" id="IPR018060">
    <property type="entry name" value="HTH_AraC"/>
</dbReference>
<reference evidence="10" key="1">
    <citation type="submission" date="2022-04" db="EMBL/GenBank/DDBJ databases">
        <title>Hymenobacter sp. isolated from the air.</title>
        <authorList>
            <person name="Won M."/>
            <person name="Lee C.-M."/>
            <person name="Woen H.-Y."/>
            <person name="Kwon S.-W."/>
        </authorList>
    </citation>
    <scope>NUCLEOTIDE SEQUENCE</scope>
    <source>
        <strain evidence="10">5420S-77</strain>
    </source>
</reference>
<name>A0ABY4G4Y1_9BACT</name>
<organism evidence="10 11">
    <name type="scientific">Hymenobacter volaticus</name>
    <dbReference type="NCBI Taxonomy" id="2932254"/>
    <lineage>
        <taxon>Bacteria</taxon>
        <taxon>Pseudomonadati</taxon>
        <taxon>Bacteroidota</taxon>
        <taxon>Cytophagia</taxon>
        <taxon>Cytophagales</taxon>
        <taxon>Hymenobacteraceae</taxon>
        <taxon>Hymenobacter</taxon>
    </lineage>
</organism>
<keyword evidence="4" id="KW-0227">DNA damage</keyword>
<evidence type="ECO:0000256" key="6">
    <source>
        <dbReference type="ARBA" id="ARBA00023163"/>
    </source>
</evidence>
<accession>A0ABY4G4Y1</accession>
<dbReference type="PROSITE" id="PS00374">
    <property type="entry name" value="MGMT"/>
    <property type="match status" value="1"/>
</dbReference>
<dbReference type="SMART" id="SM00342">
    <property type="entry name" value="HTH_ARAC"/>
    <property type="match status" value="1"/>
</dbReference>
<evidence type="ECO:0000256" key="7">
    <source>
        <dbReference type="ARBA" id="ARBA00023204"/>
    </source>
</evidence>
<evidence type="ECO:0000256" key="3">
    <source>
        <dbReference type="ARBA" id="ARBA00022679"/>
    </source>
</evidence>
<dbReference type="InterPro" id="IPR009057">
    <property type="entry name" value="Homeodomain-like_sf"/>
</dbReference>
<keyword evidence="7" id="KW-0234">DNA repair</keyword>
<proteinExistence type="predicted"/>
<evidence type="ECO:0000256" key="5">
    <source>
        <dbReference type="ARBA" id="ARBA00023015"/>
    </source>
</evidence>
<dbReference type="InterPro" id="IPR001497">
    <property type="entry name" value="MethylDNA_cys_MeTrfase_AS"/>
</dbReference>
<dbReference type="EC" id="2.1.1.63" evidence="10"/>
<dbReference type="GO" id="GO:0032259">
    <property type="term" value="P:methylation"/>
    <property type="evidence" value="ECO:0007669"/>
    <property type="project" value="UniProtKB-KW"/>
</dbReference>
<sequence length="289" mass="31516">MALHLTSQVALDYARVEQAIAFIAANYTQHPTLEDIAAHVHVSPFHFNRLFTRWAGISPQRFVRFLTKEYAKQVLAESGSVLDATYQAGLSGSSRLHDLFVTYEAMTPGEYKEQASGMHIVYGFHATLFGECLLSLTERGICGLTFHDARERDATLAQLRAAWPEATLTPDFARTEAVAAQLFSGAADATKPFNLLIKGTNFQIKVWEALLRIPSGAMVSYQDIATALGQPRASQAVGGAVGANAIGYLIPCHRVIQQHGGPGGYRWGVARKQALLGWEATRVELQVAS</sequence>
<dbReference type="PROSITE" id="PS01124">
    <property type="entry name" value="HTH_ARAC_FAMILY_2"/>
    <property type="match status" value="1"/>
</dbReference>
<dbReference type="InterPro" id="IPR036388">
    <property type="entry name" value="WH-like_DNA-bd_sf"/>
</dbReference>
<comment type="catalytic activity">
    <reaction evidence="1">
        <text>a 4-O-methyl-thymidine in DNA + L-cysteinyl-[protein] = a thymidine in DNA + S-methyl-L-cysteinyl-[protein]</text>
        <dbReference type="Rhea" id="RHEA:53428"/>
        <dbReference type="Rhea" id="RHEA-COMP:10131"/>
        <dbReference type="Rhea" id="RHEA-COMP:10132"/>
        <dbReference type="Rhea" id="RHEA-COMP:13555"/>
        <dbReference type="Rhea" id="RHEA-COMP:13556"/>
        <dbReference type="ChEBI" id="CHEBI:29950"/>
        <dbReference type="ChEBI" id="CHEBI:82612"/>
        <dbReference type="ChEBI" id="CHEBI:137386"/>
        <dbReference type="ChEBI" id="CHEBI:137387"/>
        <dbReference type="EC" id="2.1.1.63"/>
    </reaction>
</comment>
<dbReference type="GO" id="GO:0003908">
    <property type="term" value="F:methylated-DNA-[protein]-cysteine S-methyltransferase activity"/>
    <property type="evidence" value="ECO:0007669"/>
    <property type="project" value="UniProtKB-EC"/>
</dbReference>
<evidence type="ECO:0000313" key="11">
    <source>
        <dbReference type="Proteomes" id="UP000830401"/>
    </source>
</evidence>
<evidence type="ECO:0000256" key="2">
    <source>
        <dbReference type="ARBA" id="ARBA00022603"/>
    </source>
</evidence>
<dbReference type="Pfam" id="PF12833">
    <property type="entry name" value="HTH_18"/>
    <property type="match status" value="1"/>
</dbReference>
<gene>
    <name evidence="10" type="ORF">MUN86_20475</name>
</gene>
<dbReference type="InterPro" id="IPR036631">
    <property type="entry name" value="MGMT_N_sf"/>
</dbReference>
<keyword evidence="3 10" id="KW-0808">Transferase</keyword>
<dbReference type="Gene3D" id="1.10.10.60">
    <property type="entry name" value="Homeodomain-like"/>
    <property type="match status" value="1"/>
</dbReference>
<dbReference type="Gene3D" id="1.10.10.10">
    <property type="entry name" value="Winged helix-like DNA-binding domain superfamily/Winged helix DNA-binding domain"/>
    <property type="match status" value="1"/>
</dbReference>
<dbReference type="NCBIfam" id="TIGR00589">
    <property type="entry name" value="ogt"/>
    <property type="match status" value="1"/>
</dbReference>
<dbReference type="SUPFAM" id="SSF46689">
    <property type="entry name" value="Homeodomain-like"/>
    <property type="match status" value="1"/>
</dbReference>
<dbReference type="Gene3D" id="3.30.160.70">
    <property type="entry name" value="Methylated DNA-protein cysteine methyltransferase domain"/>
    <property type="match status" value="1"/>
</dbReference>